<sequence>MNRQPPNTNGSSQAETSRGQRQPSISIHPPPSTTTTTTSTTSGPRTITTSTRPQHTTTTTSGPYTTTTTGPSIIATFIPQQSLPPPPTAPPARSPTNRNPSSTLRIRRLSTPSIPQLSPQRSGSRLTENNAEQTNRRRSSSEPQRPNISAYPQDDLEIRRQMTATPLPVLQEDVQSAQNTPQLLTLPSNSPPGRLRRASSAARTILHRQNSVSTINAEAERSRMYDPEIIDMLDVIDPEVATLTTLNNVQNSLFIPNLGNFYRRRPTYDLTRHSPVDSDEEIGVAGGHPGYDFPGTDQVENEEEMMEQPSLTRAQSSQSISSVLTGISEGHHYAVLPHGASLPGWSAEDKAELNEHVRRLLHSRRAKFKRGMRGFGRYIRKPVGFLVTLYAFLLTFWGAAWVLFLIGWISAGGRQAYFVEICDQILTALFCVVGIGFAPFRAVDTYHMIYIAHYAHLTWRLRKERGLPELKDHNELPELPRKSRDIEREAAEATEIELRRVEKEYEEPEGFVLTQEQQQKLEHHQAKFASSHTFYKPHETVTHNAFSLKLLIAIVVLLDCHSLFQMALGGTTWGIYYKHRPKALTAVILSCSISCNISAGITISVGDRRSRKKLVVEQMFRQGLTEEALVKLSKERGLTAKGVRASARK</sequence>
<name>A0A8E2E4X7_9PEZI</name>
<reference evidence="3 4" key="1">
    <citation type="journal article" date="2016" name="Nat. Commun.">
        <title>Ectomycorrhizal ecology is imprinted in the genome of the dominant symbiotic fungus Cenococcum geophilum.</title>
        <authorList>
            <consortium name="DOE Joint Genome Institute"/>
            <person name="Peter M."/>
            <person name="Kohler A."/>
            <person name="Ohm R.A."/>
            <person name="Kuo A."/>
            <person name="Krutzmann J."/>
            <person name="Morin E."/>
            <person name="Arend M."/>
            <person name="Barry K.W."/>
            <person name="Binder M."/>
            <person name="Choi C."/>
            <person name="Clum A."/>
            <person name="Copeland A."/>
            <person name="Grisel N."/>
            <person name="Haridas S."/>
            <person name="Kipfer T."/>
            <person name="LaButti K."/>
            <person name="Lindquist E."/>
            <person name="Lipzen A."/>
            <person name="Maire R."/>
            <person name="Meier B."/>
            <person name="Mihaltcheva S."/>
            <person name="Molinier V."/>
            <person name="Murat C."/>
            <person name="Poggeler S."/>
            <person name="Quandt C.A."/>
            <person name="Sperisen C."/>
            <person name="Tritt A."/>
            <person name="Tisserant E."/>
            <person name="Crous P.W."/>
            <person name="Henrissat B."/>
            <person name="Nehls U."/>
            <person name="Egli S."/>
            <person name="Spatafora J.W."/>
            <person name="Grigoriev I.V."/>
            <person name="Martin F.M."/>
        </authorList>
    </citation>
    <scope>NUCLEOTIDE SEQUENCE [LARGE SCALE GENOMIC DNA]</scope>
    <source>
        <strain evidence="3 4">CBS 459.81</strain>
    </source>
</reference>
<evidence type="ECO:0000256" key="1">
    <source>
        <dbReference type="SAM" id="MobiDB-lite"/>
    </source>
</evidence>
<evidence type="ECO:0000313" key="4">
    <source>
        <dbReference type="Proteomes" id="UP000250266"/>
    </source>
</evidence>
<dbReference type="Pfam" id="PF11204">
    <property type="entry name" value="DUF2985"/>
    <property type="match status" value="1"/>
</dbReference>
<dbReference type="InterPro" id="IPR021369">
    <property type="entry name" value="DUF2985"/>
</dbReference>
<gene>
    <name evidence="3" type="ORF">K432DRAFT_436563</name>
</gene>
<dbReference type="PANTHER" id="PTHR35872">
    <property type="entry name" value="INTEGRAL MEMBRANE PROTEIN (AFU_ORTHOLOGUE AFUA_5G07110)"/>
    <property type="match status" value="1"/>
</dbReference>
<protein>
    <recommendedName>
        <fullName evidence="5">Integral membrane protein</fullName>
    </recommendedName>
</protein>
<feature type="compositionally biased region" description="Low complexity" evidence="1">
    <location>
        <begin position="23"/>
        <end position="81"/>
    </location>
</feature>
<keyword evidence="2" id="KW-0472">Membrane</keyword>
<organism evidence="3 4">
    <name type="scientific">Lepidopterella palustris CBS 459.81</name>
    <dbReference type="NCBI Taxonomy" id="1314670"/>
    <lineage>
        <taxon>Eukaryota</taxon>
        <taxon>Fungi</taxon>
        <taxon>Dikarya</taxon>
        <taxon>Ascomycota</taxon>
        <taxon>Pezizomycotina</taxon>
        <taxon>Dothideomycetes</taxon>
        <taxon>Pleosporomycetidae</taxon>
        <taxon>Mytilinidiales</taxon>
        <taxon>Argynnaceae</taxon>
        <taxon>Lepidopterella</taxon>
    </lineage>
</organism>
<feature type="compositionally biased region" description="Polar residues" evidence="1">
    <location>
        <begin position="97"/>
        <end position="133"/>
    </location>
</feature>
<feature type="compositionally biased region" description="Polar residues" evidence="1">
    <location>
        <begin position="1"/>
        <end position="22"/>
    </location>
</feature>
<feature type="region of interest" description="Disordered" evidence="1">
    <location>
        <begin position="272"/>
        <end position="291"/>
    </location>
</feature>
<evidence type="ECO:0008006" key="5">
    <source>
        <dbReference type="Google" id="ProtNLM"/>
    </source>
</evidence>
<evidence type="ECO:0000256" key="2">
    <source>
        <dbReference type="SAM" id="Phobius"/>
    </source>
</evidence>
<dbReference type="AlphaFoldDB" id="A0A8E2E4X7"/>
<keyword evidence="4" id="KW-1185">Reference proteome</keyword>
<feature type="transmembrane region" description="Helical" evidence="2">
    <location>
        <begin position="583"/>
        <end position="605"/>
    </location>
</feature>
<feature type="transmembrane region" description="Helical" evidence="2">
    <location>
        <begin position="383"/>
        <end position="411"/>
    </location>
</feature>
<feature type="transmembrane region" description="Helical" evidence="2">
    <location>
        <begin position="550"/>
        <end position="577"/>
    </location>
</feature>
<dbReference type="PANTHER" id="PTHR35872:SF2">
    <property type="entry name" value="INTEGRAL MEMBRANE PROTEIN (AFU_ORTHOLOGUE AFUA_5G07110)"/>
    <property type="match status" value="1"/>
</dbReference>
<dbReference type="OrthoDB" id="3365211at2759"/>
<feature type="transmembrane region" description="Helical" evidence="2">
    <location>
        <begin position="417"/>
        <end position="440"/>
    </location>
</feature>
<evidence type="ECO:0000313" key="3">
    <source>
        <dbReference type="EMBL" id="OCK77363.1"/>
    </source>
</evidence>
<accession>A0A8E2E4X7</accession>
<keyword evidence="2" id="KW-0812">Transmembrane</keyword>
<dbReference type="EMBL" id="KV745133">
    <property type="protein sequence ID" value="OCK77363.1"/>
    <property type="molecule type" value="Genomic_DNA"/>
</dbReference>
<feature type="compositionally biased region" description="Pro residues" evidence="1">
    <location>
        <begin position="82"/>
        <end position="93"/>
    </location>
</feature>
<dbReference type="Proteomes" id="UP000250266">
    <property type="component" value="Unassembled WGS sequence"/>
</dbReference>
<feature type="region of interest" description="Disordered" evidence="1">
    <location>
        <begin position="1"/>
        <end position="155"/>
    </location>
</feature>
<keyword evidence="2" id="KW-1133">Transmembrane helix</keyword>
<proteinExistence type="predicted"/>